<accession>A0A9D2D318</accession>
<dbReference type="InterPro" id="IPR011279">
    <property type="entry name" value="Chorismate_mutase_GmP"/>
</dbReference>
<feature type="coiled-coil region" evidence="2">
    <location>
        <begin position="4"/>
        <end position="63"/>
    </location>
</feature>
<keyword evidence="2" id="KW-0175">Coiled coil</keyword>
<dbReference type="GO" id="GO:0004106">
    <property type="term" value="F:chorismate mutase activity"/>
    <property type="evidence" value="ECO:0007669"/>
    <property type="project" value="UniProtKB-EC"/>
</dbReference>
<gene>
    <name evidence="4" type="ORF">IAA08_06640</name>
</gene>
<dbReference type="Proteomes" id="UP000824024">
    <property type="component" value="Unassembled WGS sequence"/>
</dbReference>
<dbReference type="GO" id="GO:0046417">
    <property type="term" value="P:chorismate metabolic process"/>
    <property type="evidence" value="ECO:0007669"/>
    <property type="project" value="InterPro"/>
</dbReference>
<dbReference type="EMBL" id="DXCH01000184">
    <property type="protein sequence ID" value="HIZ07595.1"/>
    <property type="molecule type" value="Genomic_DNA"/>
</dbReference>
<keyword evidence="1 4" id="KW-0413">Isomerase</keyword>
<evidence type="ECO:0000256" key="1">
    <source>
        <dbReference type="ARBA" id="ARBA00023235"/>
    </source>
</evidence>
<dbReference type="PROSITE" id="PS51168">
    <property type="entry name" value="CHORISMATE_MUT_2"/>
    <property type="match status" value="1"/>
</dbReference>
<dbReference type="InterPro" id="IPR036979">
    <property type="entry name" value="CM_dom_sf"/>
</dbReference>
<dbReference type="Pfam" id="PF01817">
    <property type="entry name" value="CM_2"/>
    <property type="match status" value="1"/>
</dbReference>
<comment type="caution">
    <text evidence="4">The sequence shown here is derived from an EMBL/GenBank/DDBJ whole genome shotgun (WGS) entry which is preliminary data.</text>
</comment>
<reference evidence="4" key="1">
    <citation type="journal article" date="2021" name="PeerJ">
        <title>Extensive microbial diversity within the chicken gut microbiome revealed by metagenomics and culture.</title>
        <authorList>
            <person name="Gilroy R."/>
            <person name="Ravi A."/>
            <person name="Getino M."/>
            <person name="Pursley I."/>
            <person name="Horton D.L."/>
            <person name="Alikhan N.F."/>
            <person name="Baker D."/>
            <person name="Gharbi K."/>
            <person name="Hall N."/>
            <person name="Watson M."/>
            <person name="Adriaenssens E.M."/>
            <person name="Foster-Nyarko E."/>
            <person name="Jarju S."/>
            <person name="Secka A."/>
            <person name="Antonio M."/>
            <person name="Oren A."/>
            <person name="Chaudhuri R.R."/>
            <person name="La Ragione R."/>
            <person name="Hildebrand F."/>
            <person name="Pallen M.J."/>
        </authorList>
    </citation>
    <scope>NUCLEOTIDE SEQUENCE</scope>
    <source>
        <strain evidence="4">CHK192-9172</strain>
    </source>
</reference>
<dbReference type="Gene3D" id="1.20.59.10">
    <property type="entry name" value="Chorismate mutase"/>
    <property type="match status" value="1"/>
</dbReference>
<dbReference type="InterPro" id="IPR036263">
    <property type="entry name" value="Chorismate_II_sf"/>
</dbReference>
<dbReference type="EC" id="5.4.99.5" evidence="4"/>
<evidence type="ECO:0000259" key="3">
    <source>
        <dbReference type="PROSITE" id="PS51168"/>
    </source>
</evidence>
<evidence type="ECO:0000313" key="4">
    <source>
        <dbReference type="EMBL" id="HIZ07595.1"/>
    </source>
</evidence>
<evidence type="ECO:0000256" key="2">
    <source>
        <dbReference type="SAM" id="Coils"/>
    </source>
</evidence>
<reference evidence="4" key="2">
    <citation type="submission" date="2021-04" db="EMBL/GenBank/DDBJ databases">
        <authorList>
            <person name="Gilroy R."/>
        </authorList>
    </citation>
    <scope>NUCLEOTIDE SEQUENCE</scope>
    <source>
        <strain evidence="4">CHK192-9172</strain>
    </source>
</reference>
<dbReference type="SUPFAM" id="SSF48600">
    <property type="entry name" value="Chorismate mutase II"/>
    <property type="match status" value="1"/>
</dbReference>
<evidence type="ECO:0000313" key="5">
    <source>
        <dbReference type="Proteomes" id="UP000824024"/>
    </source>
</evidence>
<organism evidence="4 5">
    <name type="scientific">Candidatus Eubacterium avistercoris</name>
    <dbReference type="NCBI Taxonomy" id="2838567"/>
    <lineage>
        <taxon>Bacteria</taxon>
        <taxon>Bacillati</taxon>
        <taxon>Bacillota</taxon>
        <taxon>Clostridia</taxon>
        <taxon>Eubacteriales</taxon>
        <taxon>Eubacteriaceae</taxon>
        <taxon>Eubacterium</taxon>
    </lineage>
</organism>
<dbReference type="InterPro" id="IPR051331">
    <property type="entry name" value="Chorismate_mutase-related"/>
</dbReference>
<dbReference type="PANTHER" id="PTHR38041:SF1">
    <property type="entry name" value="CHORISMATE MUTASE"/>
    <property type="match status" value="1"/>
</dbReference>
<dbReference type="AlphaFoldDB" id="A0A9D2D318"/>
<dbReference type="InterPro" id="IPR002701">
    <property type="entry name" value="CM_II_prokaryot"/>
</dbReference>
<dbReference type="PANTHER" id="PTHR38041">
    <property type="entry name" value="CHORISMATE MUTASE"/>
    <property type="match status" value="1"/>
</dbReference>
<sequence>MRELTEIRKDIDAVDRQITELFEKRLEYTKEVAEYKIAAGKPILDQEREAEKLKSLAASVSKKENSQAVCSLFEEIMKLSRMQQTELIAAQQEQKVETGGSL</sequence>
<feature type="domain" description="Chorismate mutase" evidence="3">
    <location>
        <begin position="1"/>
        <end position="88"/>
    </location>
</feature>
<protein>
    <submittedName>
        <fullName evidence="4">Chorismate mutase</fullName>
        <ecNumber evidence="4">5.4.99.5</ecNumber>
    </submittedName>
</protein>
<dbReference type="SMART" id="SM00830">
    <property type="entry name" value="CM_2"/>
    <property type="match status" value="1"/>
</dbReference>
<dbReference type="NCBIfam" id="TIGR01805">
    <property type="entry name" value="CM_mono_grmpos"/>
    <property type="match status" value="1"/>
</dbReference>
<dbReference type="GO" id="GO:0009697">
    <property type="term" value="P:salicylic acid biosynthetic process"/>
    <property type="evidence" value="ECO:0007669"/>
    <property type="project" value="TreeGrafter"/>
</dbReference>
<proteinExistence type="predicted"/>
<name>A0A9D2D318_9FIRM</name>